<reference evidence="2 3" key="1">
    <citation type="submission" date="2019-07" db="EMBL/GenBank/DDBJ databases">
        <title>R&amp;d 2014.</title>
        <authorList>
            <person name="Klenk H.-P."/>
        </authorList>
    </citation>
    <scope>NUCLEOTIDE SEQUENCE [LARGE SCALE GENOMIC DNA]</scope>
    <source>
        <strain evidence="2 3">DSM 43868</strain>
    </source>
</reference>
<feature type="transmembrane region" description="Helical" evidence="1">
    <location>
        <begin position="40"/>
        <end position="65"/>
    </location>
</feature>
<dbReference type="EMBL" id="VLKE01000001">
    <property type="protein sequence ID" value="TWH70279.1"/>
    <property type="molecule type" value="Genomic_DNA"/>
</dbReference>
<evidence type="ECO:0000313" key="3">
    <source>
        <dbReference type="Proteomes" id="UP000319825"/>
    </source>
</evidence>
<keyword evidence="1" id="KW-1133">Transmembrane helix</keyword>
<dbReference type="SUPFAM" id="SSF103473">
    <property type="entry name" value="MFS general substrate transporter"/>
    <property type="match status" value="1"/>
</dbReference>
<gene>
    <name evidence="2" type="ORF">JD77_05301</name>
</gene>
<evidence type="ECO:0008006" key="4">
    <source>
        <dbReference type="Google" id="ProtNLM"/>
    </source>
</evidence>
<accession>A0A562IGX5</accession>
<proteinExistence type="predicted"/>
<keyword evidence="1" id="KW-0812">Transmembrane</keyword>
<comment type="caution">
    <text evidence="2">The sequence shown here is derived from an EMBL/GenBank/DDBJ whole genome shotgun (WGS) entry which is preliminary data.</text>
</comment>
<dbReference type="InterPro" id="IPR036259">
    <property type="entry name" value="MFS_trans_sf"/>
</dbReference>
<evidence type="ECO:0000256" key="1">
    <source>
        <dbReference type="SAM" id="Phobius"/>
    </source>
</evidence>
<keyword evidence="3" id="KW-1185">Reference proteome</keyword>
<name>A0A562IGX5_MICOL</name>
<dbReference type="Proteomes" id="UP000319825">
    <property type="component" value="Unassembled WGS sequence"/>
</dbReference>
<organism evidence="2 3">
    <name type="scientific">Micromonospora olivasterospora</name>
    <dbReference type="NCBI Taxonomy" id="1880"/>
    <lineage>
        <taxon>Bacteria</taxon>
        <taxon>Bacillati</taxon>
        <taxon>Actinomycetota</taxon>
        <taxon>Actinomycetes</taxon>
        <taxon>Micromonosporales</taxon>
        <taxon>Micromonosporaceae</taxon>
        <taxon>Micromonospora</taxon>
    </lineage>
</organism>
<dbReference type="AlphaFoldDB" id="A0A562IGX5"/>
<evidence type="ECO:0000313" key="2">
    <source>
        <dbReference type="EMBL" id="TWH70279.1"/>
    </source>
</evidence>
<sequence length="81" mass="7805">MVSVHRVQTATGDAVRGRVAAAFQAGDAVAALIGAALGPAVAALFGLAVALPALCGLVLLTAVVAARLPAERSLSVAESAA</sequence>
<keyword evidence="1" id="KW-0472">Membrane</keyword>
<protein>
    <recommendedName>
        <fullName evidence="4">MFS transporter</fullName>
    </recommendedName>
</protein>